<dbReference type="AlphaFoldDB" id="A0A8S9PMH4"/>
<name>A0A8S9PMH4_BRACR</name>
<dbReference type="EMBL" id="QGKX02001347">
    <property type="protein sequence ID" value="KAF3522354.1"/>
    <property type="molecule type" value="Genomic_DNA"/>
</dbReference>
<proteinExistence type="predicted"/>
<evidence type="ECO:0000313" key="2">
    <source>
        <dbReference type="Proteomes" id="UP000712600"/>
    </source>
</evidence>
<sequence>MMLKKKKLAVFGLKKKFVKCYLHTLGISQEMIKEMRAENMPYHLSSDDEEECWR</sequence>
<protein>
    <submittedName>
        <fullName evidence="1">Uncharacterized protein</fullName>
    </submittedName>
</protein>
<evidence type="ECO:0000313" key="1">
    <source>
        <dbReference type="EMBL" id="KAF3522354.1"/>
    </source>
</evidence>
<comment type="caution">
    <text evidence="1">The sequence shown here is derived from an EMBL/GenBank/DDBJ whole genome shotgun (WGS) entry which is preliminary data.</text>
</comment>
<reference evidence="1" key="1">
    <citation type="submission" date="2019-12" db="EMBL/GenBank/DDBJ databases">
        <title>Genome sequencing and annotation of Brassica cretica.</title>
        <authorList>
            <person name="Studholme D.J."/>
            <person name="Sarris P."/>
        </authorList>
    </citation>
    <scope>NUCLEOTIDE SEQUENCE</scope>
    <source>
        <strain evidence="1">PFS-109/04</strain>
        <tissue evidence="1">Leaf</tissue>
    </source>
</reference>
<gene>
    <name evidence="1" type="ORF">F2Q69_00049097</name>
</gene>
<dbReference type="Proteomes" id="UP000712600">
    <property type="component" value="Unassembled WGS sequence"/>
</dbReference>
<organism evidence="1 2">
    <name type="scientific">Brassica cretica</name>
    <name type="common">Mustard</name>
    <dbReference type="NCBI Taxonomy" id="69181"/>
    <lineage>
        <taxon>Eukaryota</taxon>
        <taxon>Viridiplantae</taxon>
        <taxon>Streptophyta</taxon>
        <taxon>Embryophyta</taxon>
        <taxon>Tracheophyta</taxon>
        <taxon>Spermatophyta</taxon>
        <taxon>Magnoliopsida</taxon>
        <taxon>eudicotyledons</taxon>
        <taxon>Gunneridae</taxon>
        <taxon>Pentapetalae</taxon>
        <taxon>rosids</taxon>
        <taxon>malvids</taxon>
        <taxon>Brassicales</taxon>
        <taxon>Brassicaceae</taxon>
        <taxon>Brassiceae</taxon>
        <taxon>Brassica</taxon>
    </lineage>
</organism>
<accession>A0A8S9PMH4</accession>